<dbReference type="EMBL" id="QOZG01000006">
    <property type="protein sequence ID" value="RCS22925.1"/>
    <property type="molecule type" value="Genomic_DNA"/>
</dbReference>
<dbReference type="OrthoDB" id="7200137at2"/>
<proteinExistence type="predicted"/>
<dbReference type="Gene3D" id="1.20.1250.20">
    <property type="entry name" value="MFS general substrate transporter like domains"/>
    <property type="match status" value="1"/>
</dbReference>
<feature type="transmembrane region" description="Helical" evidence="4">
    <location>
        <begin position="77"/>
        <end position="97"/>
    </location>
</feature>
<comment type="caution">
    <text evidence="6">The sequence shown here is derived from an EMBL/GenBank/DDBJ whole genome shotgun (WGS) entry which is preliminary data.</text>
</comment>
<protein>
    <submittedName>
        <fullName evidence="6">MFS transporter</fullName>
    </submittedName>
</protein>
<feature type="transmembrane region" description="Helical" evidence="4">
    <location>
        <begin position="46"/>
        <end position="65"/>
    </location>
</feature>
<evidence type="ECO:0000256" key="4">
    <source>
        <dbReference type="SAM" id="Phobius"/>
    </source>
</evidence>
<keyword evidence="2 4" id="KW-1133">Transmembrane helix</keyword>
<feature type="transmembrane region" description="Helical" evidence="4">
    <location>
        <begin position="219"/>
        <end position="238"/>
    </location>
</feature>
<dbReference type="PANTHER" id="PTHR11360">
    <property type="entry name" value="MONOCARBOXYLATE TRANSPORTER"/>
    <property type="match status" value="1"/>
</dbReference>
<gene>
    <name evidence="6" type="ORF">DUT91_15710</name>
</gene>
<evidence type="ECO:0000256" key="2">
    <source>
        <dbReference type="ARBA" id="ARBA00022989"/>
    </source>
</evidence>
<dbReference type="RefSeq" id="WP_114441467.1">
    <property type="nucleotide sequence ID" value="NZ_QOZG01000006.1"/>
</dbReference>
<feature type="transmembrane region" description="Helical" evidence="4">
    <location>
        <begin position="244"/>
        <end position="262"/>
    </location>
</feature>
<dbReference type="InterPro" id="IPR011701">
    <property type="entry name" value="MFS"/>
</dbReference>
<feature type="transmembrane region" description="Helical" evidence="4">
    <location>
        <begin position="344"/>
        <end position="365"/>
    </location>
</feature>
<organism evidence="6 7">
    <name type="scientific">Phyllobacterium salinisoli</name>
    <dbReference type="NCBI Taxonomy" id="1899321"/>
    <lineage>
        <taxon>Bacteria</taxon>
        <taxon>Pseudomonadati</taxon>
        <taxon>Pseudomonadota</taxon>
        <taxon>Alphaproteobacteria</taxon>
        <taxon>Hyphomicrobiales</taxon>
        <taxon>Phyllobacteriaceae</taxon>
        <taxon>Phyllobacterium</taxon>
    </lineage>
</organism>
<dbReference type="GO" id="GO:0022857">
    <property type="term" value="F:transmembrane transporter activity"/>
    <property type="evidence" value="ECO:0007669"/>
    <property type="project" value="InterPro"/>
</dbReference>
<dbReference type="AlphaFoldDB" id="A0A368K2R8"/>
<dbReference type="InterPro" id="IPR020846">
    <property type="entry name" value="MFS_dom"/>
</dbReference>
<keyword evidence="7" id="KW-1185">Reference proteome</keyword>
<evidence type="ECO:0000313" key="6">
    <source>
        <dbReference type="EMBL" id="RCS22925.1"/>
    </source>
</evidence>
<dbReference type="SUPFAM" id="SSF103473">
    <property type="entry name" value="MFS general substrate transporter"/>
    <property type="match status" value="1"/>
</dbReference>
<evidence type="ECO:0000259" key="5">
    <source>
        <dbReference type="PROSITE" id="PS50850"/>
    </source>
</evidence>
<dbReference type="PANTHER" id="PTHR11360:SF290">
    <property type="entry name" value="MONOCARBOXYLATE MFS PERMEASE"/>
    <property type="match status" value="1"/>
</dbReference>
<feature type="transmembrane region" description="Helical" evidence="4">
    <location>
        <begin position="283"/>
        <end position="303"/>
    </location>
</feature>
<feature type="transmembrane region" description="Helical" evidence="4">
    <location>
        <begin position="166"/>
        <end position="186"/>
    </location>
</feature>
<evidence type="ECO:0000256" key="1">
    <source>
        <dbReference type="ARBA" id="ARBA00022692"/>
    </source>
</evidence>
<feature type="transmembrane region" description="Helical" evidence="4">
    <location>
        <begin position="103"/>
        <end position="124"/>
    </location>
</feature>
<dbReference type="PROSITE" id="PS50850">
    <property type="entry name" value="MFS"/>
    <property type="match status" value="1"/>
</dbReference>
<evidence type="ECO:0000256" key="3">
    <source>
        <dbReference type="ARBA" id="ARBA00023136"/>
    </source>
</evidence>
<accession>A0A368K2R8</accession>
<name>A0A368K2R8_9HYPH</name>
<dbReference type="Proteomes" id="UP000253420">
    <property type="component" value="Unassembled WGS sequence"/>
</dbReference>
<dbReference type="Pfam" id="PF07690">
    <property type="entry name" value="MFS_1"/>
    <property type="match status" value="1"/>
</dbReference>
<feature type="transmembrane region" description="Helical" evidence="4">
    <location>
        <begin position="371"/>
        <end position="395"/>
    </location>
</feature>
<dbReference type="InterPro" id="IPR036259">
    <property type="entry name" value="MFS_trans_sf"/>
</dbReference>
<reference evidence="6 7" key="1">
    <citation type="submission" date="2018-07" db="EMBL/GenBank/DDBJ databases">
        <title>The draft genome of Phyllobacterium salinisoli.</title>
        <authorList>
            <person name="Liu L."/>
            <person name="Li L."/>
            <person name="Zhang X."/>
            <person name="Liang L."/>
        </authorList>
    </citation>
    <scope>NUCLEOTIDE SEQUENCE [LARGE SCALE GENOMIC DNA]</scope>
    <source>
        <strain evidence="6 7">LLAN61</strain>
    </source>
</reference>
<dbReference type="InterPro" id="IPR050327">
    <property type="entry name" value="Proton-linked_MCT"/>
</dbReference>
<feature type="transmembrane region" description="Helical" evidence="4">
    <location>
        <begin position="7"/>
        <end position="26"/>
    </location>
</feature>
<sequence>MSEGKVPAAAIWALGATQIIGYGTLYYSYSMLAPAVATELAWSQQWVLAVFSLALFASALVAPVAGHLADRFGAGKMMVPGSAAAAAALLLCALAPGRLGFTVGVLAMELAACFVLYSTAFVALVQLGGSNAQRSITHLTLIAGFASTLFWPLTAMLQDHLSWREIFAVFAVLHLAVCLPIHAWLARLSRHVRENRDNRTEPPESKEPASRQRSGMSPLFLLMLAAFAIEGFVLSAVLVQMVPLLAAIGLGASSVFVATLFGPSQVASRLINMLFGNALRQTWLALGATGALCAGLMVLLLSAPALSGAILFAILFGLGSGLMSIVGGTLPLEVFGRDGYGARVGWITAARQFSSAFAPFGFALMTTGLGVFPALWINASIGIAGIAAFAGIVIMQARSRKIEPRLGMEIA</sequence>
<keyword evidence="3 4" id="KW-0472">Membrane</keyword>
<feature type="transmembrane region" description="Helical" evidence="4">
    <location>
        <begin position="136"/>
        <end position="154"/>
    </location>
</feature>
<keyword evidence="1 4" id="KW-0812">Transmembrane</keyword>
<dbReference type="NCBIfam" id="NF033733">
    <property type="entry name" value="MFS_ArsK"/>
    <property type="match status" value="1"/>
</dbReference>
<feature type="domain" description="Major facilitator superfamily (MFS) profile" evidence="5">
    <location>
        <begin position="9"/>
        <end position="397"/>
    </location>
</feature>
<feature type="transmembrane region" description="Helical" evidence="4">
    <location>
        <begin position="309"/>
        <end position="332"/>
    </location>
</feature>
<evidence type="ECO:0000313" key="7">
    <source>
        <dbReference type="Proteomes" id="UP000253420"/>
    </source>
</evidence>